<dbReference type="GO" id="GO:0003700">
    <property type="term" value="F:DNA-binding transcription factor activity"/>
    <property type="evidence" value="ECO:0007669"/>
    <property type="project" value="InterPro"/>
</dbReference>
<dbReference type="Proteomes" id="UP000618382">
    <property type="component" value="Unassembled WGS sequence"/>
</dbReference>
<sequence length="185" mass="20280">MTEQHTAVPVPDALDEAASTFVEQFGLVWESASSPRMEGRIVGLLMITDAPYLSSQQIARLLRASAGAVSTACRALVDVGFVKRHVVPGDRNHYFKVEDDIWGGFLAGERGYLVRLSEAIALGFAAVDDDADGPQRRLTNARNYMHWLAGYHRKMLADWQAYRDAVAADPSLAPTGPLYPDHPTP</sequence>
<dbReference type="EMBL" id="BONN01000001">
    <property type="protein sequence ID" value="GIG31122.1"/>
    <property type="molecule type" value="Genomic_DNA"/>
</dbReference>
<dbReference type="Pfam" id="PF12802">
    <property type="entry name" value="MarR_2"/>
    <property type="match status" value="1"/>
</dbReference>
<dbReference type="AlphaFoldDB" id="A0A7Y9FEI4"/>
<dbReference type="EMBL" id="JACCBK010000001">
    <property type="protein sequence ID" value="NYD85871.1"/>
    <property type="molecule type" value="Genomic_DNA"/>
</dbReference>
<keyword evidence="1" id="KW-0805">Transcription regulation</keyword>
<evidence type="ECO:0000256" key="2">
    <source>
        <dbReference type="ARBA" id="ARBA00023125"/>
    </source>
</evidence>
<evidence type="ECO:0000313" key="6">
    <source>
        <dbReference type="EMBL" id="NYD85871.1"/>
    </source>
</evidence>
<dbReference type="InterPro" id="IPR000835">
    <property type="entry name" value="HTH_MarR-typ"/>
</dbReference>
<dbReference type="InterPro" id="IPR052362">
    <property type="entry name" value="HTH-GbsR_regulator"/>
</dbReference>
<name>A0A7Y9FEI4_9CELL</name>
<accession>A0A7Y9FEI4</accession>
<evidence type="ECO:0000313" key="8">
    <source>
        <dbReference type="Proteomes" id="UP000618382"/>
    </source>
</evidence>
<keyword evidence="8" id="KW-1185">Reference proteome</keyword>
<dbReference type="Proteomes" id="UP000577956">
    <property type="component" value="Unassembled WGS sequence"/>
</dbReference>
<dbReference type="InterPro" id="IPR036388">
    <property type="entry name" value="WH-like_DNA-bd_sf"/>
</dbReference>
<dbReference type="InterPro" id="IPR036390">
    <property type="entry name" value="WH_DNA-bd_sf"/>
</dbReference>
<keyword evidence="2" id="KW-0238">DNA-binding</keyword>
<dbReference type="RefSeq" id="WP_140457603.1">
    <property type="nucleotide sequence ID" value="NZ_BAABFI010000002.1"/>
</dbReference>
<dbReference type="Gene3D" id="1.10.10.10">
    <property type="entry name" value="Winged helix-like DNA-binding domain superfamily/Winged helix DNA-binding domain"/>
    <property type="match status" value="1"/>
</dbReference>
<reference evidence="6 7" key="1">
    <citation type="submission" date="2020-07" db="EMBL/GenBank/DDBJ databases">
        <title>Sequencing the genomes of 1000 actinobacteria strains.</title>
        <authorList>
            <person name="Klenk H.-P."/>
        </authorList>
    </citation>
    <scope>NUCLEOTIDE SEQUENCE [LARGE SCALE GENOMIC DNA]</scope>
    <source>
        <strain evidence="6 7">DSM 24482</strain>
    </source>
</reference>
<evidence type="ECO:0000256" key="3">
    <source>
        <dbReference type="ARBA" id="ARBA00023163"/>
    </source>
</evidence>
<dbReference type="PANTHER" id="PTHR38465">
    <property type="entry name" value="HTH-TYPE TRANSCRIPTIONAL REGULATOR MJ1563-RELATED"/>
    <property type="match status" value="1"/>
</dbReference>
<evidence type="ECO:0000259" key="4">
    <source>
        <dbReference type="Pfam" id="PF12802"/>
    </source>
</evidence>
<comment type="caution">
    <text evidence="6">The sequence shown here is derived from an EMBL/GenBank/DDBJ whole genome shotgun (WGS) entry which is preliminary data.</text>
</comment>
<reference evidence="5 8" key="2">
    <citation type="submission" date="2021-01" db="EMBL/GenBank/DDBJ databases">
        <title>Whole genome shotgun sequence of Cellulomonas oligotrophica NBRC 109435.</title>
        <authorList>
            <person name="Komaki H."/>
            <person name="Tamura T."/>
        </authorList>
    </citation>
    <scope>NUCLEOTIDE SEQUENCE [LARGE SCALE GENOMIC DNA]</scope>
    <source>
        <strain evidence="5 8">NBRC 109435</strain>
    </source>
</reference>
<dbReference type="SUPFAM" id="SSF46785">
    <property type="entry name" value="Winged helix' DNA-binding domain"/>
    <property type="match status" value="1"/>
</dbReference>
<gene>
    <name evidence="6" type="ORF">BKA21_001420</name>
    <name evidence="5" type="ORF">Col01nite_02810</name>
</gene>
<feature type="domain" description="HTH marR-type" evidence="4">
    <location>
        <begin position="44"/>
        <end position="91"/>
    </location>
</feature>
<protein>
    <recommendedName>
        <fullName evidence="4">HTH marR-type domain-containing protein</fullName>
    </recommendedName>
</protein>
<evidence type="ECO:0000313" key="7">
    <source>
        <dbReference type="Proteomes" id="UP000577956"/>
    </source>
</evidence>
<proteinExistence type="predicted"/>
<keyword evidence="3" id="KW-0804">Transcription</keyword>
<evidence type="ECO:0000313" key="5">
    <source>
        <dbReference type="EMBL" id="GIG31122.1"/>
    </source>
</evidence>
<dbReference type="GO" id="GO:0003677">
    <property type="term" value="F:DNA binding"/>
    <property type="evidence" value="ECO:0007669"/>
    <property type="project" value="UniProtKB-KW"/>
</dbReference>
<organism evidence="6 7">
    <name type="scientific">Cellulomonas oligotrophica</name>
    <dbReference type="NCBI Taxonomy" id="931536"/>
    <lineage>
        <taxon>Bacteria</taxon>
        <taxon>Bacillati</taxon>
        <taxon>Actinomycetota</taxon>
        <taxon>Actinomycetes</taxon>
        <taxon>Micrococcales</taxon>
        <taxon>Cellulomonadaceae</taxon>
        <taxon>Cellulomonas</taxon>
    </lineage>
</organism>
<evidence type="ECO:0000256" key="1">
    <source>
        <dbReference type="ARBA" id="ARBA00023015"/>
    </source>
</evidence>
<dbReference type="PANTHER" id="PTHR38465:SF2">
    <property type="entry name" value="HTH-TYPE TRANSCRIPTIONAL REGULATOR MMPR5"/>
    <property type="match status" value="1"/>
</dbReference>